<protein>
    <submittedName>
        <fullName evidence="2">Uncharacterized protein</fullName>
    </submittedName>
</protein>
<dbReference type="AlphaFoldDB" id="A0A0D6P696"/>
<gene>
    <name evidence="2" type="ORF">Asru_0176_04</name>
</gene>
<dbReference type="Proteomes" id="UP000032680">
    <property type="component" value="Unassembled WGS sequence"/>
</dbReference>
<evidence type="ECO:0000256" key="1">
    <source>
        <dbReference type="SAM" id="MobiDB-lite"/>
    </source>
</evidence>
<evidence type="ECO:0000313" key="2">
    <source>
        <dbReference type="EMBL" id="GAN76866.1"/>
    </source>
</evidence>
<name>A0A0D6P696_9PROT</name>
<evidence type="ECO:0000313" key="3">
    <source>
        <dbReference type="Proteomes" id="UP000032680"/>
    </source>
</evidence>
<dbReference type="EMBL" id="BANB01000176">
    <property type="protein sequence ID" value="GAN76866.1"/>
    <property type="molecule type" value="Genomic_DNA"/>
</dbReference>
<reference evidence="2 3" key="1">
    <citation type="submission" date="2012-11" db="EMBL/GenBank/DDBJ databases">
        <title>Whole genome sequence of Acidisphaera rubrifaciens HS-AP3.</title>
        <authorList>
            <person name="Azuma Y."/>
            <person name="Higashiura N."/>
            <person name="Hirakawa H."/>
            <person name="Matsushita K."/>
        </authorList>
    </citation>
    <scope>NUCLEOTIDE SEQUENCE [LARGE SCALE GENOMIC DNA]</scope>
    <source>
        <strain evidence="2 3">HS-AP3</strain>
    </source>
</reference>
<sequence>MPARIPPAEAPEDGAGQDDGGGRTTTALDKGGKQARQGHAGFRRGGEAVWCARAAARSTSARPPGGICSGGSLA</sequence>
<organism evidence="2 3">
    <name type="scientific">Acidisphaera rubrifaciens HS-AP3</name>
    <dbReference type="NCBI Taxonomy" id="1231350"/>
    <lineage>
        <taxon>Bacteria</taxon>
        <taxon>Pseudomonadati</taxon>
        <taxon>Pseudomonadota</taxon>
        <taxon>Alphaproteobacteria</taxon>
        <taxon>Acetobacterales</taxon>
        <taxon>Acetobacteraceae</taxon>
        <taxon>Acidisphaera</taxon>
    </lineage>
</organism>
<feature type="region of interest" description="Disordered" evidence="1">
    <location>
        <begin position="1"/>
        <end position="45"/>
    </location>
</feature>
<proteinExistence type="predicted"/>
<accession>A0A0D6P696</accession>
<comment type="caution">
    <text evidence="2">The sequence shown here is derived from an EMBL/GenBank/DDBJ whole genome shotgun (WGS) entry which is preliminary data.</text>
</comment>
<keyword evidence="3" id="KW-1185">Reference proteome</keyword>
<feature type="region of interest" description="Disordered" evidence="1">
    <location>
        <begin position="55"/>
        <end position="74"/>
    </location>
</feature>